<dbReference type="InterPro" id="IPR011032">
    <property type="entry name" value="GroES-like_sf"/>
</dbReference>
<dbReference type="Pfam" id="PF08240">
    <property type="entry name" value="ADH_N"/>
    <property type="match status" value="1"/>
</dbReference>
<gene>
    <name evidence="2" type="ORF">ACFYNQ_34915</name>
</gene>
<dbReference type="EC" id="1.-.-.-" evidence="2"/>
<dbReference type="SUPFAM" id="SSF51735">
    <property type="entry name" value="NAD(P)-binding Rossmann-fold domains"/>
    <property type="match status" value="1"/>
</dbReference>
<evidence type="ECO:0000313" key="2">
    <source>
        <dbReference type="EMBL" id="MFE9603742.1"/>
    </source>
</evidence>
<dbReference type="InterPro" id="IPR013149">
    <property type="entry name" value="ADH-like_C"/>
</dbReference>
<name>A0ABW6MEK0_9ACTN</name>
<keyword evidence="3" id="KW-1185">Reference proteome</keyword>
<dbReference type="SMART" id="SM00829">
    <property type="entry name" value="PKS_ER"/>
    <property type="match status" value="1"/>
</dbReference>
<dbReference type="Pfam" id="PF00107">
    <property type="entry name" value="ADH_zinc_N"/>
    <property type="match status" value="1"/>
</dbReference>
<dbReference type="CDD" id="cd08241">
    <property type="entry name" value="QOR1"/>
    <property type="match status" value="1"/>
</dbReference>
<dbReference type="EMBL" id="JBIAHM010000014">
    <property type="protein sequence ID" value="MFE9603742.1"/>
    <property type="molecule type" value="Genomic_DNA"/>
</dbReference>
<accession>A0ABW6MEK0</accession>
<dbReference type="RefSeq" id="WP_388112543.1">
    <property type="nucleotide sequence ID" value="NZ_JBIAHM010000014.1"/>
</dbReference>
<proteinExistence type="predicted"/>
<protein>
    <submittedName>
        <fullName evidence="2">NADPH:quinone oxidoreductase family protein</fullName>
        <ecNumber evidence="2">1.-.-.-</ecNumber>
    </submittedName>
</protein>
<dbReference type="InterPro" id="IPR013154">
    <property type="entry name" value="ADH-like_N"/>
</dbReference>
<dbReference type="Gene3D" id="3.90.180.10">
    <property type="entry name" value="Medium-chain alcohol dehydrogenases, catalytic domain"/>
    <property type="match status" value="1"/>
</dbReference>
<dbReference type="Proteomes" id="UP001601303">
    <property type="component" value="Unassembled WGS sequence"/>
</dbReference>
<dbReference type="InterPro" id="IPR036291">
    <property type="entry name" value="NAD(P)-bd_dom_sf"/>
</dbReference>
<dbReference type="SUPFAM" id="SSF50129">
    <property type="entry name" value="GroES-like"/>
    <property type="match status" value="1"/>
</dbReference>
<evidence type="ECO:0000259" key="1">
    <source>
        <dbReference type="SMART" id="SM00829"/>
    </source>
</evidence>
<organism evidence="2 3">
    <name type="scientific">Streptomyces hokutonensis</name>
    <dbReference type="NCBI Taxonomy" id="1306990"/>
    <lineage>
        <taxon>Bacteria</taxon>
        <taxon>Bacillati</taxon>
        <taxon>Actinomycetota</taxon>
        <taxon>Actinomycetes</taxon>
        <taxon>Kitasatosporales</taxon>
        <taxon>Streptomycetaceae</taxon>
        <taxon>Streptomyces</taxon>
    </lineage>
</organism>
<dbReference type="InterPro" id="IPR051397">
    <property type="entry name" value="Zn-ADH-like_protein"/>
</dbReference>
<reference evidence="2 3" key="1">
    <citation type="submission" date="2024-10" db="EMBL/GenBank/DDBJ databases">
        <title>The Natural Products Discovery Center: Release of the First 8490 Sequenced Strains for Exploring Actinobacteria Biosynthetic Diversity.</title>
        <authorList>
            <person name="Kalkreuter E."/>
            <person name="Kautsar S.A."/>
            <person name="Yang D."/>
            <person name="Bader C.D."/>
            <person name="Teijaro C.N."/>
            <person name="Fluegel L."/>
            <person name="Davis C.M."/>
            <person name="Simpson J.R."/>
            <person name="Lauterbach L."/>
            <person name="Steele A.D."/>
            <person name="Gui C."/>
            <person name="Meng S."/>
            <person name="Li G."/>
            <person name="Viehrig K."/>
            <person name="Ye F."/>
            <person name="Su P."/>
            <person name="Kiefer A.F."/>
            <person name="Nichols A."/>
            <person name="Cepeda A.J."/>
            <person name="Yan W."/>
            <person name="Fan B."/>
            <person name="Jiang Y."/>
            <person name="Adhikari A."/>
            <person name="Zheng C.-J."/>
            <person name="Schuster L."/>
            <person name="Cowan T.M."/>
            <person name="Smanski M.J."/>
            <person name="Chevrette M.G."/>
            <person name="De Carvalho L.P.S."/>
            <person name="Shen B."/>
        </authorList>
    </citation>
    <scope>NUCLEOTIDE SEQUENCE [LARGE SCALE GENOMIC DNA]</scope>
    <source>
        <strain evidence="2 3">NPDC006488</strain>
    </source>
</reference>
<feature type="domain" description="Enoyl reductase (ER)" evidence="1">
    <location>
        <begin position="10"/>
        <end position="321"/>
    </location>
</feature>
<comment type="caution">
    <text evidence="2">The sequence shown here is derived from an EMBL/GenBank/DDBJ whole genome shotgun (WGS) entry which is preliminary data.</text>
</comment>
<keyword evidence="2" id="KW-0560">Oxidoreductase</keyword>
<dbReference type="PANTHER" id="PTHR43677">
    <property type="entry name" value="SHORT-CHAIN DEHYDROGENASE/REDUCTASE"/>
    <property type="match status" value="1"/>
</dbReference>
<evidence type="ECO:0000313" key="3">
    <source>
        <dbReference type="Proteomes" id="UP001601303"/>
    </source>
</evidence>
<sequence>MRAARCTEYGSPGGLSVVELDGLRPGPGEVLVHVHAAAVNFPDVLLVANSYQVPAPLPFTPGSEFAGVVAELGPGVSGPPVGSPVAGAVLTGAFAEQVVVPVASLRQVPEGLDMVHAAAFHVTYATAYHSLVTVGRGTAGEWVAVLGAAGGVGSAAVDIATRLGMRVVAAASSQQRLMVARKLGAEAGVDYVHEDLKVRTRELTGGEGVHLVIDPVGGDHAEAALRALRRGGRFVTVGYADGKIPRIPLNLVLLKDLVVRGFEIRTVRQYAPDAVAAADRALAAMVRDGMRPLVSRVHPLAGVATALTDVAERRTTGKVVLDLTS</sequence>
<dbReference type="Gene3D" id="3.40.50.720">
    <property type="entry name" value="NAD(P)-binding Rossmann-like Domain"/>
    <property type="match status" value="1"/>
</dbReference>
<dbReference type="InterPro" id="IPR020843">
    <property type="entry name" value="ER"/>
</dbReference>
<dbReference type="PANTHER" id="PTHR43677:SF4">
    <property type="entry name" value="QUINONE OXIDOREDUCTASE-LIKE PROTEIN 2"/>
    <property type="match status" value="1"/>
</dbReference>
<dbReference type="GO" id="GO:0016491">
    <property type="term" value="F:oxidoreductase activity"/>
    <property type="evidence" value="ECO:0007669"/>
    <property type="project" value="UniProtKB-KW"/>
</dbReference>